<keyword evidence="7" id="KW-1185">Reference proteome</keyword>
<dbReference type="GO" id="GO:0005524">
    <property type="term" value="F:ATP binding"/>
    <property type="evidence" value="ECO:0007669"/>
    <property type="project" value="UniProtKB-KW"/>
</dbReference>
<feature type="domain" description="AAA+ ATPase" evidence="5">
    <location>
        <begin position="853"/>
        <end position="991"/>
    </location>
</feature>
<evidence type="ECO:0000259" key="5">
    <source>
        <dbReference type="SMART" id="SM00382"/>
    </source>
</evidence>
<dbReference type="InterPro" id="IPR012334">
    <property type="entry name" value="Pectin_lyas_fold"/>
</dbReference>
<evidence type="ECO:0000256" key="2">
    <source>
        <dbReference type="ARBA" id="ARBA00022741"/>
    </source>
</evidence>
<dbReference type="SUPFAM" id="SSF52540">
    <property type="entry name" value="P-loop containing nucleoside triphosphate hydrolases"/>
    <property type="match status" value="2"/>
</dbReference>
<evidence type="ECO:0000256" key="3">
    <source>
        <dbReference type="ARBA" id="ARBA00022840"/>
    </source>
</evidence>
<dbReference type="Pfam" id="PF17866">
    <property type="entry name" value="AAA_lid_6"/>
    <property type="match status" value="2"/>
</dbReference>
<feature type="domain" description="AAA+ ATPase" evidence="5">
    <location>
        <begin position="579"/>
        <end position="719"/>
    </location>
</feature>
<evidence type="ECO:0000313" key="6">
    <source>
        <dbReference type="EMBL" id="SDX10987.1"/>
    </source>
</evidence>
<dbReference type="OrthoDB" id="9806903at2"/>
<dbReference type="Gene3D" id="2.160.20.10">
    <property type="entry name" value="Single-stranded right-handed beta-helix, Pectin lyase-like"/>
    <property type="match status" value="2"/>
</dbReference>
<gene>
    <name evidence="6" type="ORF">SAMN05216215_1007235</name>
</gene>
<dbReference type="InterPro" id="IPR041627">
    <property type="entry name" value="AAA_lid_6"/>
</dbReference>
<dbReference type="AlphaFoldDB" id="A0A1H2Z0Z1"/>
<evidence type="ECO:0000256" key="1">
    <source>
        <dbReference type="ARBA" id="ARBA00010378"/>
    </source>
</evidence>
<dbReference type="InterPro" id="IPR000641">
    <property type="entry name" value="CbxX/CfxQ"/>
</dbReference>
<dbReference type="PANTHER" id="PTHR43392:SF2">
    <property type="entry name" value="AAA-TYPE ATPASE FAMILY PROTEIN _ ANKYRIN REPEAT FAMILY PROTEIN"/>
    <property type="match status" value="1"/>
</dbReference>
<feature type="region of interest" description="Disordered" evidence="4">
    <location>
        <begin position="1052"/>
        <end position="1073"/>
    </location>
</feature>
<dbReference type="InterPro" id="IPR011050">
    <property type="entry name" value="Pectin_lyase_fold/virulence"/>
</dbReference>
<dbReference type="Pfam" id="PF00004">
    <property type="entry name" value="AAA"/>
    <property type="match status" value="2"/>
</dbReference>
<dbReference type="GO" id="GO:0016887">
    <property type="term" value="F:ATP hydrolysis activity"/>
    <property type="evidence" value="ECO:0007669"/>
    <property type="project" value="InterPro"/>
</dbReference>
<evidence type="ECO:0000256" key="4">
    <source>
        <dbReference type="SAM" id="MobiDB-lite"/>
    </source>
</evidence>
<dbReference type="InterPro" id="IPR003593">
    <property type="entry name" value="AAA+_ATPase"/>
</dbReference>
<dbReference type="SUPFAM" id="SSF51126">
    <property type="entry name" value="Pectin lyase-like"/>
    <property type="match status" value="2"/>
</dbReference>
<dbReference type="CDD" id="cd00009">
    <property type="entry name" value="AAA"/>
    <property type="match status" value="1"/>
</dbReference>
<dbReference type="InterPro" id="IPR006626">
    <property type="entry name" value="PbH1"/>
</dbReference>
<sequence>MARPVLSVRPEGPDGHRTITAALEQARPGAVISVHPGRYQENLVITKVVTITAAEGSRTVELAPVRGSAVRVVSEAVQLSGLVLRGRDPELPTVDVPRGQAAMDDCEVTGSAWTAVLARESGSLAMRDCRVTNSSGAGIVDTSEAGSVVEDSVIEHLGSSAIVISDRAAPTIRRCVLRDSRGNGICANAESRGTVEDCQISRTDKPAIALEGASSTAISNTSVKDVAIGAYLNSTGRPTLRDCSITGTREHGVVVLGGSEPVLTGCRVGRSKAHGLLITDKAKGSYEQLRVFGTKQAAIHVGELAGPVFRETTVHDSAKEGVVLTDESVAEFDRLEVRDVEGTGISVGAGANPMLRRVTVQEVRGDGISVFGGGHGRIEESEIGDVAKVGLRIGEDADPYVSGTVIRAATGVAVEPGGTGMFRDCEVQDCTGDGVTVADHAELTMLRSKIRKNDGHGVLVSNGGRATLDECELVDNTRDGVRVETTEPVSVTNCTATGNGGSGVNTPNSPGSSGGGDRLEIENLDSRDNANTTDTEAGPLVELAALVGLDGVKEQVTTLVNLTEMAKRREAAGLPALPMSRHLIFAGPPGTGKTTVARLYGEVLASLGALRSGHLVEVARADLVAQIVGGTAIKTTEAFNKALGGVLFIDEAYTLNAQEGGGVDFGREAVDTLVKLMEDHRDDVVVIAAGYSEQMQGFLASNPGLASRFNRTIEFENYSVPELVTIVERMCGAHSYKLGEGAREALEQHFGRMHRGADFGNGRAARKLFEEMIDRQAVRLAALPDAGGPELSRMLPEDVGVEPEPPADDKPSALTRLREMIGIGSVKSAVEDLVNLLEANKRRAAAGLPTPKISNHLVFAGPPGTGKTTVARLYGEVLAGLDVLPTGQLVEVARADLVGKYIGHTAQLTREAFERARGGVLFIDEAYTLTSSGGNDFGREAIDTLVKLMEDHRDEVVVIVAGYPAEMQDFLDSNPGLGSRFSRHVQFEDYTASELVSIFERTAETNGYECDEVVRAALLDHFEQVPRDRNFGNARYARQLLESTMTRQAGRISSLQSPTLEDLRNLQPSDLPL</sequence>
<dbReference type="Gene3D" id="3.40.50.300">
    <property type="entry name" value="P-loop containing nucleotide triphosphate hydrolases"/>
    <property type="match status" value="2"/>
</dbReference>
<reference evidence="7" key="1">
    <citation type="submission" date="2016-10" db="EMBL/GenBank/DDBJ databases">
        <authorList>
            <person name="Varghese N."/>
            <person name="Submissions S."/>
        </authorList>
    </citation>
    <scope>NUCLEOTIDE SEQUENCE [LARGE SCALE GENOMIC DNA]</scope>
    <source>
        <strain evidence="7">CGMCC 4.3530</strain>
    </source>
</reference>
<dbReference type="Pfam" id="PF13229">
    <property type="entry name" value="Beta_helix"/>
    <property type="match status" value="2"/>
</dbReference>
<dbReference type="PRINTS" id="PR00819">
    <property type="entry name" value="CBXCFQXSUPER"/>
</dbReference>
<dbReference type="SMART" id="SM00382">
    <property type="entry name" value="AAA"/>
    <property type="match status" value="2"/>
</dbReference>
<keyword evidence="2" id="KW-0547">Nucleotide-binding</keyword>
<keyword evidence="3" id="KW-0067">ATP-binding</keyword>
<dbReference type="InterPro" id="IPR039448">
    <property type="entry name" value="Beta_helix"/>
</dbReference>
<comment type="similarity">
    <text evidence="1">Belongs to the CbxX/CfxQ family.</text>
</comment>
<name>A0A1H2Z0Z1_9PSEU</name>
<feature type="region of interest" description="Disordered" evidence="4">
    <location>
        <begin position="492"/>
        <end position="521"/>
    </location>
</feature>
<protein>
    <submittedName>
        <fullName evidence="6">AAA+-type ATPase, SpoVK/Ycf46/Vps4 family</fullName>
    </submittedName>
</protein>
<dbReference type="EMBL" id="FNOK01000007">
    <property type="protein sequence ID" value="SDX10987.1"/>
    <property type="molecule type" value="Genomic_DNA"/>
</dbReference>
<dbReference type="Gene3D" id="1.10.8.60">
    <property type="match status" value="2"/>
</dbReference>
<dbReference type="PANTHER" id="PTHR43392">
    <property type="entry name" value="AAA-TYPE ATPASE FAMILY PROTEIN / ANKYRIN REPEAT FAMILY PROTEIN"/>
    <property type="match status" value="1"/>
</dbReference>
<dbReference type="InterPro" id="IPR003959">
    <property type="entry name" value="ATPase_AAA_core"/>
</dbReference>
<accession>A0A1H2Z0Z1</accession>
<dbReference type="RefSeq" id="WP_093264251.1">
    <property type="nucleotide sequence ID" value="NZ_FNOK01000007.1"/>
</dbReference>
<dbReference type="FunFam" id="3.40.50.300:FF:000216">
    <property type="entry name" value="Type VII secretion ATPase EccA"/>
    <property type="match status" value="2"/>
</dbReference>
<dbReference type="SMART" id="SM00710">
    <property type="entry name" value="PbH1"/>
    <property type="match status" value="13"/>
</dbReference>
<proteinExistence type="inferred from homology"/>
<dbReference type="InterPro" id="IPR050773">
    <property type="entry name" value="CbxX/CfxQ_RuBisCO_ESX"/>
</dbReference>
<dbReference type="STRING" id="418495.SAMN05216215_1007235"/>
<dbReference type="Proteomes" id="UP000199529">
    <property type="component" value="Unassembled WGS sequence"/>
</dbReference>
<organism evidence="6 7">
    <name type="scientific">Saccharopolyspora shandongensis</name>
    <dbReference type="NCBI Taxonomy" id="418495"/>
    <lineage>
        <taxon>Bacteria</taxon>
        <taxon>Bacillati</taxon>
        <taxon>Actinomycetota</taxon>
        <taxon>Actinomycetes</taxon>
        <taxon>Pseudonocardiales</taxon>
        <taxon>Pseudonocardiaceae</taxon>
        <taxon>Saccharopolyspora</taxon>
    </lineage>
</organism>
<evidence type="ECO:0000313" key="7">
    <source>
        <dbReference type="Proteomes" id="UP000199529"/>
    </source>
</evidence>
<dbReference type="InterPro" id="IPR027417">
    <property type="entry name" value="P-loop_NTPase"/>
</dbReference>